<proteinExistence type="predicted"/>
<accession>M2YV49</accession>
<dbReference type="AlphaFoldDB" id="M2YV49"/>
<protein>
    <submittedName>
        <fullName evidence="1">Uncharacterized protein</fullName>
    </submittedName>
</protein>
<evidence type="ECO:0000313" key="2">
    <source>
        <dbReference type="Proteomes" id="UP000054226"/>
    </source>
</evidence>
<dbReference type="EMBL" id="AOHO01000075">
    <property type="protein sequence ID" value="EME52553.1"/>
    <property type="molecule type" value="Genomic_DNA"/>
</dbReference>
<dbReference type="RefSeq" id="WP_007034525.1">
    <property type="nucleotide sequence ID" value="NZ_AOHO01000075.1"/>
</dbReference>
<dbReference type="Proteomes" id="UP000054226">
    <property type="component" value="Unassembled WGS sequence"/>
</dbReference>
<dbReference type="PATRIC" id="fig|1284240.4.peg.6859"/>
<keyword evidence="2" id="KW-1185">Reference proteome</keyword>
<gene>
    <name evidence="1" type="ORF">H074_33639</name>
</gene>
<name>M2YV49_9PSEU</name>
<comment type="caution">
    <text evidence="1">The sequence shown here is derived from an EMBL/GenBank/DDBJ whole genome shotgun (WGS) entry which is preliminary data.</text>
</comment>
<reference evidence="1 2" key="1">
    <citation type="journal article" date="2013" name="Genome Announc.">
        <title>Draft Genome Sequence of Amycolatopsis decaplanina Strain DSM 44594T.</title>
        <authorList>
            <person name="Kaur N."/>
            <person name="Kumar S."/>
            <person name="Bala M."/>
            <person name="Raghava G.P."/>
            <person name="Mayilraj S."/>
        </authorList>
    </citation>
    <scope>NUCLEOTIDE SEQUENCE [LARGE SCALE GENOMIC DNA]</scope>
    <source>
        <strain evidence="1 2">DSM 44594</strain>
    </source>
</reference>
<dbReference type="OrthoDB" id="9925599at2"/>
<sequence>MTPRASIPPYVPESPAVLSDLVRAELAAAPLPRDSGHQPRVRGTWEVRLVDGRLTADAMGWILDAATPDSDVLRFTVAARDVDGLAPGWYEFREGTFHSVKASAEIPDHPATVFVSSGREAIREGGVHPWRRALLATGAAGEVARSHADTAGYAFRPVATDSIASDRNLRIQAWAFAPADGTP</sequence>
<evidence type="ECO:0000313" key="1">
    <source>
        <dbReference type="EMBL" id="EME52553.1"/>
    </source>
</evidence>
<organism evidence="1 2">
    <name type="scientific">Amycolatopsis decaplanina DSM 44594</name>
    <dbReference type="NCBI Taxonomy" id="1284240"/>
    <lineage>
        <taxon>Bacteria</taxon>
        <taxon>Bacillati</taxon>
        <taxon>Actinomycetota</taxon>
        <taxon>Actinomycetes</taxon>
        <taxon>Pseudonocardiales</taxon>
        <taxon>Pseudonocardiaceae</taxon>
        <taxon>Amycolatopsis</taxon>
    </lineage>
</organism>